<comment type="caution">
    <text evidence="1">The sequence shown here is derived from an EMBL/GenBank/DDBJ whole genome shotgun (WGS) entry which is preliminary data.</text>
</comment>
<evidence type="ECO:0000313" key="1">
    <source>
        <dbReference type="EMBL" id="KAF2392656.1"/>
    </source>
</evidence>
<protein>
    <submittedName>
        <fullName evidence="1">Uncharacterized protein</fullName>
    </submittedName>
</protein>
<dbReference type="Proteomes" id="UP000475265">
    <property type="component" value="Unassembled WGS sequence"/>
</dbReference>
<dbReference type="EMBL" id="JAAAXX010000001">
    <property type="protein sequence ID" value="KAF2392656.1"/>
    <property type="molecule type" value="Genomic_DNA"/>
</dbReference>
<gene>
    <name evidence="1" type="ORF">FX983_00613</name>
</gene>
<dbReference type="AlphaFoldDB" id="A0A6L5BV54"/>
<name>A0A6L5BV54_9PSED</name>
<sequence length="93" mass="10293">MLERVLPLDQVQKRLISRFTQNGRKDASAISLKALAGKWVSLVKHFFGLLRGAADSLQADAMLPKGMNETNFQPLGFARVGARQKVTVCETFC</sequence>
<accession>A0A6L5BV54</accession>
<proteinExistence type="predicted"/>
<reference evidence="1 2" key="1">
    <citation type="submission" date="2019-12" db="EMBL/GenBank/DDBJ databases">
        <title>Endophytic bacteria associated with Panax ginseng seedlings.</title>
        <authorList>
            <person name="Park J.M."/>
            <person name="Shin R."/>
            <person name="Jo S.H."/>
        </authorList>
    </citation>
    <scope>NUCLEOTIDE SEQUENCE [LARGE SCALE GENOMIC DNA]</scope>
    <source>
        <strain evidence="1 2">PgKB32</strain>
    </source>
</reference>
<evidence type="ECO:0000313" key="2">
    <source>
        <dbReference type="Proteomes" id="UP000475265"/>
    </source>
</evidence>
<organism evidence="1 2">
    <name type="scientific">Pseudomonas frederiksbergensis</name>
    <dbReference type="NCBI Taxonomy" id="104087"/>
    <lineage>
        <taxon>Bacteria</taxon>
        <taxon>Pseudomonadati</taxon>
        <taxon>Pseudomonadota</taxon>
        <taxon>Gammaproteobacteria</taxon>
        <taxon>Pseudomonadales</taxon>
        <taxon>Pseudomonadaceae</taxon>
        <taxon>Pseudomonas</taxon>
    </lineage>
</organism>